<organism evidence="2 3">
    <name type="scientific">Kocuria dechangensis</name>
    <dbReference type="NCBI Taxonomy" id="1176249"/>
    <lineage>
        <taxon>Bacteria</taxon>
        <taxon>Bacillati</taxon>
        <taxon>Actinomycetota</taxon>
        <taxon>Actinomycetes</taxon>
        <taxon>Micrococcales</taxon>
        <taxon>Micrococcaceae</taxon>
        <taxon>Kocuria</taxon>
    </lineage>
</organism>
<evidence type="ECO:0000313" key="3">
    <source>
        <dbReference type="Proteomes" id="UP000638848"/>
    </source>
</evidence>
<dbReference type="EMBL" id="BMEQ01000018">
    <property type="protein sequence ID" value="GGG64172.1"/>
    <property type="molecule type" value="Genomic_DNA"/>
</dbReference>
<keyword evidence="3" id="KW-1185">Reference proteome</keyword>
<feature type="domain" description="SLH" evidence="1">
    <location>
        <begin position="707"/>
        <end position="770"/>
    </location>
</feature>
<dbReference type="InterPro" id="IPR051200">
    <property type="entry name" value="Host-pathogen_enzymatic-act"/>
</dbReference>
<dbReference type="PANTHER" id="PTHR47197">
    <property type="entry name" value="PROTEIN NIRF"/>
    <property type="match status" value="1"/>
</dbReference>
<dbReference type="PANTHER" id="PTHR47197:SF3">
    <property type="entry name" value="DIHYDRO-HEME D1 DEHYDROGENASE"/>
    <property type="match status" value="1"/>
</dbReference>
<dbReference type="InterPro" id="IPR006311">
    <property type="entry name" value="TAT_signal"/>
</dbReference>
<comment type="caution">
    <text evidence="2">The sequence shown here is derived from an EMBL/GenBank/DDBJ whole genome shotgun (WGS) entry which is preliminary data.</text>
</comment>
<dbReference type="PROSITE" id="PS51318">
    <property type="entry name" value="TAT"/>
    <property type="match status" value="1"/>
</dbReference>
<protein>
    <recommendedName>
        <fullName evidence="1">SLH domain-containing protein</fullName>
    </recommendedName>
</protein>
<feature type="domain" description="SLH" evidence="1">
    <location>
        <begin position="771"/>
        <end position="830"/>
    </location>
</feature>
<sequence>MSDRRRTSASEPSAGVSRRHLLGATAVLGSAVAVTAGPAEPASAAVVLGSAVPMGNLGLTSAVAGRHRDVFRSFALTNSSGIGVIQVGTVRYLATFNAGDGADTVQVFNADTGALHFRASTPGKADGNFAHDGRGTLYFSSGAALMAVSVPNRTIRRIGTAPSGVTNLYEFQIDHQGRLWAGTFPAGIVLCLDPSTGREIARTPVLGSGNQYARGLSISPDRRTIWAGSGTGAPALYRIDVDRPSAPQRIPIPGVGGNSIVSRTVAFGRRVFVWHENSSGKEVVSEYDLVTKSWAASTVVMTARSMTQPDSQGYVYVNGYGVLRRFRPEDPQIVVETVGTLPQRYTVHIALAGGKLYLLTEGASVLAADRMTTAAAQERHVDYAVVPVPLATQSMTIDRARSTVYAGGFKGDGLCSTQLTTGAFAHSAPTAGIEQIERMMVDGDRLYIGSYPSGVIVDHLLPRGVKDPGSYRQLATLGTSHLQSRIYAWASATSHVVFGTVPETGRRGGVLGVVNRSTGAVHVYGELLPELSIVGLTATGNTVYGTTSVRGGLGAAEYAGDAQVFAFDTSTGKLLWRRTLPGTKELYQPILMGSKLYVATLDTVVELRLSDGAPLRTFVLGSRTGQPGWQNVAMIQIPGTTRLAHLAWGTLTVLSTATGLYDRVLTDAHRHLDLDGAGNLWATVRNDVVKLRMEPTGQGDTAYMPPSVSPFRDVSTTQQFYKEMAWLAARKISTGWDDGTYRPLRPINRDAMAAFLYRMAGSPAYTPPRVSPFRDVSTTQQFYKEMAWLAARGISTGWTEADGSRTYRPLQPINRDAMAAFLYRMVASTL</sequence>
<evidence type="ECO:0000259" key="1">
    <source>
        <dbReference type="PROSITE" id="PS51272"/>
    </source>
</evidence>
<accession>A0A917LXH3</accession>
<proteinExistence type="predicted"/>
<gene>
    <name evidence="2" type="ORF">GCM10011374_29670</name>
</gene>
<dbReference type="PROSITE" id="PS51272">
    <property type="entry name" value="SLH"/>
    <property type="match status" value="2"/>
</dbReference>
<dbReference type="AlphaFoldDB" id="A0A917LXH3"/>
<dbReference type="RefSeq" id="WP_188538575.1">
    <property type="nucleotide sequence ID" value="NZ_BMEQ01000018.1"/>
</dbReference>
<dbReference type="InterPro" id="IPR011047">
    <property type="entry name" value="Quinoprotein_ADH-like_sf"/>
</dbReference>
<dbReference type="Gene3D" id="2.130.10.10">
    <property type="entry name" value="YVTN repeat-like/Quinoprotein amine dehydrogenase"/>
    <property type="match status" value="2"/>
</dbReference>
<reference evidence="2" key="2">
    <citation type="submission" date="2020-09" db="EMBL/GenBank/DDBJ databases">
        <authorList>
            <person name="Sun Q."/>
            <person name="Zhou Y."/>
        </authorList>
    </citation>
    <scope>NUCLEOTIDE SEQUENCE</scope>
    <source>
        <strain evidence="2">CGMCC 1.12187</strain>
    </source>
</reference>
<dbReference type="SUPFAM" id="SSF50998">
    <property type="entry name" value="Quinoprotein alcohol dehydrogenase-like"/>
    <property type="match status" value="2"/>
</dbReference>
<dbReference type="Proteomes" id="UP000638848">
    <property type="component" value="Unassembled WGS sequence"/>
</dbReference>
<dbReference type="InterPro" id="IPR015943">
    <property type="entry name" value="WD40/YVTN_repeat-like_dom_sf"/>
</dbReference>
<reference evidence="2" key="1">
    <citation type="journal article" date="2014" name="Int. J. Syst. Evol. Microbiol.">
        <title>Complete genome sequence of Corynebacterium casei LMG S-19264T (=DSM 44701T), isolated from a smear-ripened cheese.</title>
        <authorList>
            <consortium name="US DOE Joint Genome Institute (JGI-PGF)"/>
            <person name="Walter F."/>
            <person name="Albersmeier A."/>
            <person name="Kalinowski J."/>
            <person name="Ruckert C."/>
        </authorList>
    </citation>
    <scope>NUCLEOTIDE SEQUENCE</scope>
    <source>
        <strain evidence="2">CGMCC 1.12187</strain>
    </source>
</reference>
<dbReference type="Pfam" id="PF00395">
    <property type="entry name" value="SLH"/>
    <property type="match status" value="2"/>
</dbReference>
<name>A0A917LXH3_9MICC</name>
<evidence type="ECO:0000313" key="2">
    <source>
        <dbReference type="EMBL" id="GGG64172.1"/>
    </source>
</evidence>
<dbReference type="InterPro" id="IPR001119">
    <property type="entry name" value="SLH_dom"/>
</dbReference>